<dbReference type="AlphaFoldDB" id="A0A1G1W6Q3"/>
<reference evidence="1 2" key="1">
    <citation type="journal article" date="2016" name="Nat. Commun.">
        <title>Thousands of microbial genomes shed light on interconnected biogeochemical processes in an aquifer system.</title>
        <authorList>
            <person name="Anantharaman K."/>
            <person name="Brown C.T."/>
            <person name="Hug L.A."/>
            <person name="Sharon I."/>
            <person name="Castelle C.J."/>
            <person name="Probst A.J."/>
            <person name="Thomas B.C."/>
            <person name="Singh A."/>
            <person name="Wilkins M.J."/>
            <person name="Karaoz U."/>
            <person name="Brodie E.L."/>
            <person name="Williams K.H."/>
            <person name="Hubbard S.S."/>
            <person name="Banfield J.F."/>
        </authorList>
    </citation>
    <scope>NUCLEOTIDE SEQUENCE [LARGE SCALE GENOMIC DNA]</scope>
</reference>
<sequence length="110" mass="12827">MSRYQRLTILVRVEERKLQGRKKIAYISGDAITLALAGRCSYDREVDLGGRIYRLWSEDGHRELNDIRPEKNGGCGQDLEERRMDYTRDILVIRVGDKLITLYGVRKEEP</sequence>
<comment type="caution">
    <text evidence="1">The sequence shown here is derived from an EMBL/GenBank/DDBJ whole genome shotgun (WGS) entry which is preliminary data.</text>
</comment>
<accession>A0A1G1W6Q3</accession>
<evidence type="ECO:0000313" key="1">
    <source>
        <dbReference type="EMBL" id="OGY23355.1"/>
    </source>
</evidence>
<organism evidence="1 2">
    <name type="scientific">Candidatus Woykebacteria bacterium RBG_13_40_7b</name>
    <dbReference type="NCBI Taxonomy" id="1802594"/>
    <lineage>
        <taxon>Bacteria</taxon>
        <taxon>Candidatus Woykeibacteriota</taxon>
    </lineage>
</organism>
<protein>
    <submittedName>
        <fullName evidence="1">Uncharacterized protein</fullName>
    </submittedName>
</protein>
<proteinExistence type="predicted"/>
<gene>
    <name evidence="1" type="ORF">A2Y57_00160</name>
</gene>
<evidence type="ECO:0000313" key="2">
    <source>
        <dbReference type="Proteomes" id="UP000177103"/>
    </source>
</evidence>
<dbReference type="EMBL" id="MHCQ01000043">
    <property type="protein sequence ID" value="OGY23355.1"/>
    <property type="molecule type" value="Genomic_DNA"/>
</dbReference>
<name>A0A1G1W6Q3_9BACT</name>
<dbReference type="Proteomes" id="UP000177103">
    <property type="component" value="Unassembled WGS sequence"/>
</dbReference>